<proteinExistence type="predicted"/>
<dbReference type="GO" id="GO:0006302">
    <property type="term" value="P:double-strand break repair"/>
    <property type="evidence" value="ECO:0007669"/>
    <property type="project" value="InterPro"/>
</dbReference>
<dbReference type="Proteomes" id="UP000481583">
    <property type="component" value="Unassembled WGS sequence"/>
</dbReference>
<evidence type="ECO:0000259" key="1">
    <source>
        <dbReference type="Pfam" id="PF13476"/>
    </source>
</evidence>
<evidence type="ECO:0000313" key="3">
    <source>
        <dbReference type="Proteomes" id="UP000481583"/>
    </source>
</evidence>
<reference evidence="2 3" key="1">
    <citation type="submission" date="2020-02" db="EMBL/GenBank/DDBJ databases">
        <title>Whole-genome analyses of novel actinobacteria.</title>
        <authorList>
            <person name="Sahin N."/>
        </authorList>
    </citation>
    <scope>NUCLEOTIDE SEQUENCE [LARGE SCALE GENOMIC DNA]</scope>
    <source>
        <strain evidence="2 3">A7024</strain>
    </source>
</reference>
<dbReference type="InterPro" id="IPR038729">
    <property type="entry name" value="Rad50/SbcC_AAA"/>
</dbReference>
<sequence>MTVPPDTEARPGLTELRLSAFKSHRGATLPIRPLTVFTGASGSGKSSALQACRVLAGLGGGALLGEAFGLLAGGAGA</sequence>
<dbReference type="Pfam" id="PF13476">
    <property type="entry name" value="AAA_23"/>
    <property type="match status" value="1"/>
</dbReference>
<dbReference type="AlphaFoldDB" id="A0A6G4U068"/>
<accession>A0A6G4U068</accession>
<evidence type="ECO:0000313" key="2">
    <source>
        <dbReference type="EMBL" id="NGN65659.1"/>
    </source>
</evidence>
<gene>
    <name evidence="2" type="ORF">G5C51_17350</name>
</gene>
<name>A0A6G4U068_9ACTN</name>
<dbReference type="SUPFAM" id="SSF52540">
    <property type="entry name" value="P-loop containing nucleoside triphosphate hydrolases"/>
    <property type="match status" value="1"/>
</dbReference>
<dbReference type="InterPro" id="IPR027417">
    <property type="entry name" value="P-loop_NTPase"/>
</dbReference>
<organism evidence="2 3">
    <name type="scientific">Streptomyces coryli</name>
    <dbReference type="NCBI Taxonomy" id="1128680"/>
    <lineage>
        <taxon>Bacteria</taxon>
        <taxon>Bacillati</taxon>
        <taxon>Actinomycetota</taxon>
        <taxon>Actinomycetes</taxon>
        <taxon>Kitasatosporales</taxon>
        <taxon>Streptomycetaceae</taxon>
        <taxon>Streptomyces</taxon>
    </lineage>
</organism>
<feature type="domain" description="Rad50/SbcC-type AAA" evidence="1">
    <location>
        <begin position="15"/>
        <end position="54"/>
    </location>
</feature>
<comment type="caution">
    <text evidence="2">The sequence shown here is derived from an EMBL/GenBank/DDBJ whole genome shotgun (WGS) entry which is preliminary data.</text>
</comment>
<dbReference type="EMBL" id="JAAKZV010000068">
    <property type="protein sequence ID" value="NGN65659.1"/>
    <property type="molecule type" value="Genomic_DNA"/>
</dbReference>
<dbReference type="Gene3D" id="3.40.50.300">
    <property type="entry name" value="P-loop containing nucleotide triphosphate hydrolases"/>
    <property type="match status" value="1"/>
</dbReference>
<keyword evidence="3" id="KW-1185">Reference proteome</keyword>
<protein>
    <submittedName>
        <fullName evidence="2">AAA family ATPase</fullName>
    </submittedName>
</protein>
<dbReference type="GO" id="GO:0016887">
    <property type="term" value="F:ATP hydrolysis activity"/>
    <property type="evidence" value="ECO:0007669"/>
    <property type="project" value="InterPro"/>
</dbReference>
<feature type="non-terminal residue" evidence="2">
    <location>
        <position position="77"/>
    </location>
</feature>
<dbReference type="RefSeq" id="WP_165238283.1">
    <property type="nucleotide sequence ID" value="NZ_JAAKZV010000068.1"/>
</dbReference>